<dbReference type="FunFam" id="3.40.50.720:FF:000039">
    <property type="entry name" value="Alcohol dehydrogenase AdhP"/>
    <property type="match status" value="1"/>
</dbReference>
<dbReference type="Pfam" id="PF08240">
    <property type="entry name" value="ADH_N"/>
    <property type="match status" value="1"/>
</dbReference>
<evidence type="ECO:0000256" key="3">
    <source>
        <dbReference type="ARBA" id="ARBA00013190"/>
    </source>
</evidence>
<name>A0A0H5RIN7_9MYCO</name>
<keyword evidence="6 11" id="KW-0862">Zinc</keyword>
<dbReference type="STRING" id="146018.BN2156_00458"/>
<evidence type="ECO:0000256" key="6">
    <source>
        <dbReference type="ARBA" id="ARBA00022833"/>
    </source>
</evidence>
<dbReference type="CDD" id="cd08296">
    <property type="entry name" value="CAD_like"/>
    <property type="match status" value="1"/>
</dbReference>
<evidence type="ECO:0000256" key="8">
    <source>
        <dbReference type="ARBA" id="ARBA00023027"/>
    </source>
</evidence>
<dbReference type="Gene3D" id="3.40.50.720">
    <property type="entry name" value="NAD(P)-binding Rossmann-like Domain"/>
    <property type="match status" value="1"/>
</dbReference>
<keyword evidence="5 11" id="KW-0479">Metal-binding</keyword>
<dbReference type="OrthoDB" id="3567264at2"/>
<evidence type="ECO:0000256" key="7">
    <source>
        <dbReference type="ARBA" id="ARBA00023002"/>
    </source>
</evidence>
<organism evidence="13 14">
    <name type="scientific">Mycolicibacterium neworleansense</name>
    <dbReference type="NCBI Taxonomy" id="146018"/>
    <lineage>
        <taxon>Bacteria</taxon>
        <taxon>Bacillati</taxon>
        <taxon>Actinomycetota</taxon>
        <taxon>Actinomycetes</taxon>
        <taxon>Mycobacteriales</taxon>
        <taxon>Mycobacteriaceae</taxon>
        <taxon>Mycolicibacterium</taxon>
    </lineage>
</organism>
<dbReference type="InterPro" id="IPR013149">
    <property type="entry name" value="ADH-like_C"/>
</dbReference>
<gene>
    <name evidence="13" type="ORF">BN2156_00458</name>
</gene>
<dbReference type="PROSITE" id="PS00059">
    <property type="entry name" value="ADH_ZINC"/>
    <property type="match status" value="1"/>
</dbReference>
<dbReference type="InterPro" id="IPR020843">
    <property type="entry name" value="ER"/>
</dbReference>
<reference evidence="14" key="1">
    <citation type="submission" date="2015-07" db="EMBL/GenBank/DDBJ databases">
        <authorList>
            <person name="Urmite Genomes"/>
        </authorList>
    </citation>
    <scope>NUCLEOTIDE SEQUENCE [LARGE SCALE GENOMIC DNA]</scope>
    <source>
        <strain evidence="14">type strain: ATCC 49404</strain>
    </source>
</reference>
<dbReference type="InterPro" id="IPR011032">
    <property type="entry name" value="GroES-like_sf"/>
</dbReference>
<evidence type="ECO:0000313" key="13">
    <source>
        <dbReference type="EMBL" id="CRZ13621.1"/>
    </source>
</evidence>
<dbReference type="SUPFAM" id="SSF51735">
    <property type="entry name" value="NAD(P)-binding Rossmann-fold domains"/>
    <property type="match status" value="1"/>
</dbReference>
<dbReference type="InterPro" id="IPR036291">
    <property type="entry name" value="NAD(P)-bd_dom_sf"/>
</dbReference>
<dbReference type="SUPFAM" id="SSF50129">
    <property type="entry name" value="GroES-like"/>
    <property type="match status" value="1"/>
</dbReference>
<dbReference type="SMART" id="SM00829">
    <property type="entry name" value="PKS_ER"/>
    <property type="match status" value="1"/>
</dbReference>
<proteinExistence type="inferred from homology"/>
<dbReference type="PANTHER" id="PTHR42940:SF7">
    <property type="entry name" value="ALCOHOL DEHYDROGENASE-LIKE N-TERMINAL DOMAIN-CONTAINING PROTEIN"/>
    <property type="match status" value="1"/>
</dbReference>
<dbReference type="EC" id="1.1.1.1" evidence="3"/>
<evidence type="ECO:0000256" key="5">
    <source>
        <dbReference type="ARBA" id="ARBA00022723"/>
    </source>
</evidence>
<dbReference type="GO" id="GO:0008270">
    <property type="term" value="F:zinc ion binding"/>
    <property type="evidence" value="ECO:0007669"/>
    <property type="project" value="InterPro"/>
</dbReference>
<dbReference type="RefSeq" id="WP_090515361.1">
    <property type="nucleotide sequence ID" value="NZ_CWKH01000001.1"/>
</dbReference>
<dbReference type="GO" id="GO:0005737">
    <property type="term" value="C:cytoplasm"/>
    <property type="evidence" value="ECO:0007669"/>
    <property type="project" value="TreeGrafter"/>
</dbReference>
<comment type="similarity">
    <text evidence="2 11">Belongs to the zinc-containing alcohol dehydrogenase family.</text>
</comment>
<comment type="cofactor">
    <cofactor evidence="1 11">
        <name>Zn(2+)</name>
        <dbReference type="ChEBI" id="CHEBI:29105"/>
    </cofactor>
</comment>
<dbReference type="Proteomes" id="UP000199147">
    <property type="component" value="Unassembled WGS sequence"/>
</dbReference>
<dbReference type="Pfam" id="PF00107">
    <property type="entry name" value="ADH_zinc_N"/>
    <property type="match status" value="1"/>
</dbReference>
<evidence type="ECO:0000313" key="14">
    <source>
        <dbReference type="Proteomes" id="UP000199147"/>
    </source>
</evidence>
<evidence type="ECO:0000256" key="4">
    <source>
        <dbReference type="ARBA" id="ARBA00016352"/>
    </source>
</evidence>
<dbReference type="InterPro" id="IPR002328">
    <property type="entry name" value="ADH_Zn_CS"/>
</dbReference>
<feature type="domain" description="Enoyl reductase (ER)" evidence="12">
    <location>
        <begin position="11"/>
        <end position="334"/>
    </location>
</feature>
<evidence type="ECO:0000259" key="12">
    <source>
        <dbReference type="SMART" id="SM00829"/>
    </source>
</evidence>
<dbReference type="AlphaFoldDB" id="A0A0H5RIN7"/>
<keyword evidence="14" id="KW-1185">Reference proteome</keyword>
<dbReference type="GO" id="GO:0004022">
    <property type="term" value="F:alcohol dehydrogenase (NAD+) activity"/>
    <property type="evidence" value="ECO:0007669"/>
    <property type="project" value="UniProtKB-EC"/>
</dbReference>
<comment type="catalytic activity">
    <reaction evidence="10">
        <text>a primary alcohol + NAD(+) = an aldehyde + NADH + H(+)</text>
        <dbReference type="Rhea" id="RHEA:10736"/>
        <dbReference type="ChEBI" id="CHEBI:15378"/>
        <dbReference type="ChEBI" id="CHEBI:15734"/>
        <dbReference type="ChEBI" id="CHEBI:17478"/>
        <dbReference type="ChEBI" id="CHEBI:57540"/>
        <dbReference type="ChEBI" id="CHEBI:57945"/>
        <dbReference type="EC" id="1.1.1.1"/>
    </reaction>
</comment>
<dbReference type="InterPro" id="IPR013154">
    <property type="entry name" value="ADH-like_N"/>
</dbReference>
<evidence type="ECO:0000256" key="11">
    <source>
        <dbReference type="RuleBase" id="RU361277"/>
    </source>
</evidence>
<evidence type="ECO:0000256" key="9">
    <source>
        <dbReference type="ARBA" id="ARBA00049164"/>
    </source>
</evidence>
<dbReference type="PANTHER" id="PTHR42940">
    <property type="entry name" value="ALCOHOL DEHYDROGENASE 1-RELATED"/>
    <property type="match status" value="1"/>
</dbReference>
<evidence type="ECO:0000256" key="2">
    <source>
        <dbReference type="ARBA" id="ARBA00008072"/>
    </source>
</evidence>
<keyword evidence="8" id="KW-0520">NAD</keyword>
<dbReference type="EMBL" id="CWKH01000001">
    <property type="protein sequence ID" value="CRZ13621.1"/>
    <property type="molecule type" value="Genomic_DNA"/>
</dbReference>
<evidence type="ECO:0000256" key="10">
    <source>
        <dbReference type="ARBA" id="ARBA00049243"/>
    </source>
</evidence>
<accession>A0A0H5RIN7</accession>
<keyword evidence="7" id="KW-0560">Oxidoreductase</keyword>
<comment type="catalytic activity">
    <reaction evidence="9">
        <text>a secondary alcohol + NAD(+) = a ketone + NADH + H(+)</text>
        <dbReference type="Rhea" id="RHEA:10740"/>
        <dbReference type="ChEBI" id="CHEBI:15378"/>
        <dbReference type="ChEBI" id="CHEBI:17087"/>
        <dbReference type="ChEBI" id="CHEBI:35681"/>
        <dbReference type="ChEBI" id="CHEBI:57540"/>
        <dbReference type="ChEBI" id="CHEBI:57945"/>
        <dbReference type="EC" id="1.1.1.1"/>
    </reaction>
</comment>
<sequence length="341" mass="35358">MSTYRAFQVTGQRQFDLVERELVAPSHGHVRVRVLSCGVCHSDVLAVEGQRPAPEQPVVPGHEIIGVVDAIGDGVHAWKPGDRVGLGFLGGQCNECEFCRRGDFVNCSDQPKPGTTEDGGYAEVVYARASGLVRVPAELSPTTAAPLLCAGVTVFNALRATAAPPGALVAIQGIGGLGHLGVQYAKKLGFRVAAIARGAEKEELAKRLGADHYIDSAATDPAAELNALGGATAIVATAASGASMSPLTAGLRPRGQLVVVGVAPDPIAVSTADLILGGRSIIGSLTGSAIDNEDNLAFSLANDISPMVEVMPFEEAPKAYERMMSGQARFRVVLDVAGSWQ</sequence>
<evidence type="ECO:0000256" key="1">
    <source>
        <dbReference type="ARBA" id="ARBA00001947"/>
    </source>
</evidence>
<protein>
    <recommendedName>
        <fullName evidence="4">Alcohol dehydrogenase</fullName>
        <ecNumber evidence="3">1.1.1.1</ecNumber>
    </recommendedName>
</protein>
<dbReference type="Gene3D" id="3.90.180.10">
    <property type="entry name" value="Medium-chain alcohol dehydrogenases, catalytic domain"/>
    <property type="match status" value="1"/>
</dbReference>